<keyword evidence="2" id="KW-1185">Reference proteome</keyword>
<dbReference type="EMBL" id="PDCK01000044">
    <property type="protein sequence ID" value="PRQ22551.1"/>
    <property type="molecule type" value="Genomic_DNA"/>
</dbReference>
<comment type="caution">
    <text evidence="1">The sequence shown here is derived from an EMBL/GenBank/DDBJ whole genome shotgun (WGS) entry which is preliminary data.</text>
</comment>
<reference evidence="1 2" key="1">
    <citation type="journal article" date="2018" name="Nat. Genet.">
        <title>The Rosa genome provides new insights in the design of modern roses.</title>
        <authorList>
            <person name="Bendahmane M."/>
        </authorList>
    </citation>
    <scope>NUCLEOTIDE SEQUENCE [LARGE SCALE GENOMIC DNA]</scope>
    <source>
        <strain evidence="2">cv. Old Blush</strain>
    </source>
</reference>
<accession>A0A2P6PKV0</accession>
<name>A0A2P6PKV0_ROSCH</name>
<evidence type="ECO:0000313" key="1">
    <source>
        <dbReference type="EMBL" id="PRQ22551.1"/>
    </source>
</evidence>
<evidence type="ECO:0000313" key="2">
    <source>
        <dbReference type="Proteomes" id="UP000238479"/>
    </source>
</evidence>
<dbReference type="Gramene" id="PRQ22551">
    <property type="protein sequence ID" value="PRQ22551"/>
    <property type="gene ID" value="RchiOBHm_Chr6g0251561"/>
</dbReference>
<dbReference type="Proteomes" id="UP000238479">
    <property type="component" value="Chromosome 6"/>
</dbReference>
<sequence length="45" mass="5393">MRDFKLPVKHVDFLDPTVEVNLNFFQSEPRGVVWWTSGLVWNLQF</sequence>
<dbReference type="AlphaFoldDB" id="A0A2P6PKV0"/>
<protein>
    <submittedName>
        <fullName evidence="1">Uncharacterized protein</fullName>
    </submittedName>
</protein>
<organism evidence="1 2">
    <name type="scientific">Rosa chinensis</name>
    <name type="common">China rose</name>
    <dbReference type="NCBI Taxonomy" id="74649"/>
    <lineage>
        <taxon>Eukaryota</taxon>
        <taxon>Viridiplantae</taxon>
        <taxon>Streptophyta</taxon>
        <taxon>Embryophyta</taxon>
        <taxon>Tracheophyta</taxon>
        <taxon>Spermatophyta</taxon>
        <taxon>Magnoliopsida</taxon>
        <taxon>eudicotyledons</taxon>
        <taxon>Gunneridae</taxon>
        <taxon>Pentapetalae</taxon>
        <taxon>rosids</taxon>
        <taxon>fabids</taxon>
        <taxon>Rosales</taxon>
        <taxon>Rosaceae</taxon>
        <taxon>Rosoideae</taxon>
        <taxon>Rosoideae incertae sedis</taxon>
        <taxon>Rosa</taxon>
    </lineage>
</organism>
<gene>
    <name evidence="1" type="ORF">RchiOBHm_Chr6g0251561</name>
</gene>
<proteinExistence type="predicted"/>